<dbReference type="InterPro" id="IPR050955">
    <property type="entry name" value="Plant_Biomass_Hydrol_Est"/>
</dbReference>
<name>I4BP54_MYCCN</name>
<dbReference type="eggNOG" id="COG3509">
    <property type="taxonomic scope" value="Bacteria"/>
</dbReference>
<dbReference type="InterPro" id="IPR010126">
    <property type="entry name" value="Esterase_phb"/>
</dbReference>
<dbReference type="EMBL" id="CP003053">
    <property type="protein sequence ID" value="AFM19061.1"/>
    <property type="molecule type" value="Genomic_DNA"/>
</dbReference>
<protein>
    <submittedName>
        <fullName evidence="4">Poly(3-hydroxybutyrate) depolymerase</fullName>
    </submittedName>
</protein>
<evidence type="ECO:0000256" key="2">
    <source>
        <dbReference type="ARBA" id="ARBA00022801"/>
    </source>
</evidence>
<sequence length="309" mass="30562" precursor="true">MSILAPVHTTSRVAAVIVALLGIAVCPPAAVSAAPDVTQGALAFGGVQRTFTVHVPPGGLNGLVVNLHGAGSTGADQAAVTNYDAVADQHGFVVAYPDGIDFSWADGRGASVPDRQGVDDVGFLSALITSLTQQYGIPAGRVFVTGMSAGGFMAQRLACDRADLVAAVAPVAGTLGSAVPCAPSRPVSVLAVHGSADPVVPFNGGAMVGRGGPSDIVAAPAMAGRWRGLNGCPPPVEEPVTGVGDGTAVARSVSKGCAGGTEVDFVTITGGGHTWPAGRFSLPAVSVGPTTQAYDASVASADFFAAHGR</sequence>
<evidence type="ECO:0000313" key="5">
    <source>
        <dbReference type="Proteomes" id="UP000006057"/>
    </source>
</evidence>
<accession>I4BP54</accession>
<evidence type="ECO:0000256" key="3">
    <source>
        <dbReference type="SAM" id="SignalP"/>
    </source>
</evidence>
<proteinExistence type="predicted"/>
<keyword evidence="1 3" id="KW-0732">Signal</keyword>
<dbReference type="Pfam" id="PF10503">
    <property type="entry name" value="Esterase_PHB"/>
    <property type="match status" value="1"/>
</dbReference>
<feature type="signal peptide" evidence="3">
    <location>
        <begin position="1"/>
        <end position="29"/>
    </location>
</feature>
<dbReference type="OrthoDB" id="9767239at2"/>
<dbReference type="Proteomes" id="UP000006057">
    <property type="component" value="Chromosome"/>
</dbReference>
<dbReference type="Gene3D" id="3.40.50.1820">
    <property type="entry name" value="alpha/beta hydrolase"/>
    <property type="match status" value="1"/>
</dbReference>
<feature type="chain" id="PRO_5038365080" evidence="3">
    <location>
        <begin position="30"/>
        <end position="309"/>
    </location>
</feature>
<dbReference type="GO" id="GO:0016787">
    <property type="term" value="F:hydrolase activity"/>
    <property type="evidence" value="ECO:0007669"/>
    <property type="project" value="UniProtKB-KW"/>
</dbReference>
<dbReference type="RefSeq" id="WP_014817529.1">
    <property type="nucleotide sequence ID" value="NC_018027.1"/>
</dbReference>
<dbReference type="InterPro" id="IPR029058">
    <property type="entry name" value="AB_hydrolase_fold"/>
</dbReference>
<evidence type="ECO:0000313" key="4">
    <source>
        <dbReference type="EMBL" id="AFM19061.1"/>
    </source>
</evidence>
<evidence type="ECO:0000256" key="1">
    <source>
        <dbReference type="ARBA" id="ARBA00022729"/>
    </source>
</evidence>
<dbReference type="HOGENOM" id="CLU_027551_4_0_11"/>
<keyword evidence="2" id="KW-0378">Hydrolase</keyword>
<dbReference type="GO" id="GO:0005576">
    <property type="term" value="C:extracellular region"/>
    <property type="evidence" value="ECO:0007669"/>
    <property type="project" value="InterPro"/>
</dbReference>
<reference evidence="4 5" key="1">
    <citation type="submission" date="2012-06" db="EMBL/GenBank/DDBJ databases">
        <title>Complete sequence of chromosome of Mycobacterium chubuense NBB4.</title>
        <authorList>
            <consortium name="US DOE Joint Genome Institute"/>
            <person name="Lucas S."/>
            <person name="Han J."/>
            <person name="Lapidus A."/>
            <person name="Cheng J.-F."/>
            <person name="Goodwin L."/>
            <person name="Pitluck S."/>
            <person name="Peters L."/>
            <person name="Mikhailova N."/>
            <person name="Teshima H."/>
            <person name="Detter J.C."/>
            <person name="Han C."/>
            <person name="Tapia R."/>
            <person name="Land M."/>
            <person name="Hauser L."/>
            <person name="Kyrpides N."/>
            <person name="Ivanova N."/>
            <person name="Pagani I."/>
            <person name="Mattes T."/>
            <person name="Holmes A."/>
            <person name="Rutledge P."/>
            <person name="Paulsen I."/>
            <person name="Coleman N."/>
            <person name="Woyke T."/>
        </authorList>
    </citation>
    <scope>NUCLEOTIDE SEQUENCE [LARGE SCALE GENOMIC DNA]</scope>
    <source>
        <strain evidence="4 5">NBB4</strain>
    </source>
</reference>
<organism evidence="4 5">
    <name type="scientific">Mycolicibacterium chubuense (strain NBB4)</name>
    <name type="common">Mycobacterium chubuense</name>
    <dbReference type="NCBI Taxonomy" id="710421"/>
    <lineage>
        <taxon>Bacteria</taxon>
        <taxon>Bacillati</taxon>
        <taxon>Actinomycetota</taxon>
        <taxon>Actinomycetes</taxon>
        <taxon>Mycobacteriales</taxon>
        <taxon>Mycobacteriaceae</taxon>
        <taxon>Mycolicibacterium</taxon>
    </lineage>
</organism>
<dbReference type="SUPFAM" id="SSF53474">
    <property type="entry name" value="alpha/beta-Hydrolases"/>
    <property type="match status" value="1"/>
</dbReference>
<dbReference type="PATRIC" id="fig|710421.3.peg.4344"/>
<gene>
    <name evidence="4" type="ordered locus">Mycch_4351</name>
</gene>
<dbReference type="PANTHER" id="PTHR43037:SF1">
    <property type="entry name" value="BLL1128 PROTEIN"/>
    <property type="match status" value="1"/>
</dbReference>
<dbReference type="AlphaFoldDB" id="I4BP54"/>
<dbReference type="STRING" id="710421.Mycch_4351"/>
<keyword evidence="5" id="KW-1185">Reference proteome</keyword>
<dbReference type="KEGG" id="mcb:Mycch_4351"/>
<dbReference type="PANTHER" id="PTHR43037">
    <property type="entry name" value="UNNAMED PRODUCT-RELATED"/>
    <property type="match status" value="1"/>
</dbReference>